<dbReference type="OMA" id="SEWDKPI"/>
<dbReference type="AlphaFoldDB" id="A0A6J1LA37"/>
<dbReference type="Gene3D" id="3.90.70.120">
    <property type="match status" value="1"/>
</dbReference>
<dbReference type="RefSeq" id="XP_023161097.2">
    <property type="nucleotide sequence ID" value="XM_023305329.2"/>
</dbReference>
<organism evidence="1 2">
    <name type="scientific">Drosophila hydei</name>
    <name type="common">Fruit fly</name>
    <dbReference type="NCBI Taxonomy" id="7224"/>
    <lineage>
        <taxon>Eukaryota</taxon>
        <taxon>Metazoa</taxon>
        <taxon>Ecdysozoa</taxon>
        <taxon>Arthropoda</taxon>
        <taxon>Hexapoda</taxon>
        <taxon>Insecta</taxon>
        <taxon>Pterygota</taxon>
        <taxon>Neoptera</taxon>
        <taxon>Endopterygota</taxon>
        <taxon>Diptera</taxon>
        <taxon>Brachycera</taxon>
        <taxon>Muscomorpha</taxon>
        <taxon>Ephydroidea</taxon>
        <taxon>Drosophilidae</taxon>
        <taxon>Drosophila</taxon>
    </lineage>
</organism>
<gene>
    <name evidence="2" type="primary">LOC111592879</name>
</gene>
<evidence type="ECO:0000313" key="1">
    <source>
        <dbReference type="Proteomes" id="UP000504633"/>
    </source>
</evidence>
<name>A0A6J1LA37_DROHY</name>
<proteinExistence type="predicted"/>
<dbReference type="GeneID" id="111592879"/>
<reference evidence="2" key="1">
    <citation type="submission" date="2025-08" db="UniProtKB">
        <authorList>
            <consortium name="RefSeq"/>
        </authorList>
    </citation>
    <scope>IDENTIFICATION</scope>
    <source>
        <strain evidence="2">15085-1641.00</strain>
        <tissue evidence="2">Whole body</tissue>
    </source>
</reference>
<dbReference type="PANTHER" id="PTHR40552:SF6">
    <property type="entry name" value="FI09606P-RELATED"/>
    <property type="match status" value="1"/>
</dbReference>
<dbReference type="KEGG" id="dhe:111592879"/>
<dbReference type="OrthoDB" id="8062037at2759"/>
<sequence>MLPPCCKNFVREILSTDLYSGFFARNGGYIKRQKFQPLRPAVSAKEMNLSSTLTGKSESMTWLPAQNSVPLWSRRLPLTGSRKKWFAFDVEFDERLWSLWGGLHPRSTYFDSQARGHQTCCVVACCAASVLLSLKGWTSKLLDVIVVAGDKYYRASMRRSSNPDDLALECNFHGTDFLVQLQLMAHGQLYSSPAGPAMGLYEALNFFFTRYQFSIVQCQGHHLAFGYSSCRNGGYFFYDCSGWDRPVFPDNMGASYVLRCKQLLLLVYCIVVTLNVRRAGIDFQIFSVQADQVVN</sequence>
<evidence type="ECO:0000313" key="2">
    <source>
        <dbReference type="RefSeq" id="XP_023161097.2"/>
    </source>
</evidence>
<dbReference type="PANTHER" id="PTHR40552">
    <property type="entry name" value="AT05186P-RELATED"/>
    <property type="match status" value="1"/>
</dbReference>
<dbReference type="Proteomes" id="UP000504633">
    <property type="component" value="Unplaced"/>
</dbReference>
<keyword evidence="1" id="KW-1185">Reference proteome</keyword>
<accession>A0A6J1LA37</accession>
<protein>
    <submittedName>
        <fullName evidence="2">Uncharacterized protein LOC111592879</fullName>
    </submittedName>
</protein>